<protein>
    <submittedName>
        <fullName evidence="1">Uncharacterized protein</fullName>
    </submittedName>
</protein>
<comment type="caution">
    <text evidence="1">The sequence shown here is derived from an EMBL/GenBank/DDBJ whole genome shotgun (WGS) entry which is preliminary data.</text>
</comment>
<keyword evidence="2" id="KW-1185">Reference proteome</keyword>
<dbReference type="EMBL" id="JBHTKA010000003">
    <property type="protein sequence ID" value="MFD0999726.1"/>
    <property type="molecule type" value="Genomic_DNA"/>
</dbReference>
<reference evidence="2" key="1">
    <citation type="journal article" date="2019" name="Int. J. Syst. Evol. Microbiol.">
        <title>The Global Catalogue of Microorganisms (GCM) 10K type strain sequencing project: providing services to taxonomists for standard genome sequencing and annotation.</title>
        <authorList>
            <consortium name="The Broad Institute Genomics Platform"/>
            <consortium name="The Broad Institute Genome Sequencing Center for Infectious Disease"/>
            <person name="Wu L."/>
            <person name="Ma J."/>
        </authorList>
    </citation>
    <scope>NUCLEOTIDE SEQUENCE [LARGE SCALE GENOMIC DNA]</scope>
    <source>
        <strain evidence="2">CCUG 58938</strain>
    </source>
</reference>
<name>A0ABW3K1L9_9BACT</name>
<dbReference type="RefSeq" id="WP_377578676.1">
    <property type="nucleotide sequence ID" value="NZ_JBHTKA010000003.1"/>
</dbReference>
<gene>
    <name evidence="1" type="ORF">ACFQ21_10425</name>
</gene>
<evidence type="ECO:0000313" key="1">
    <source>
        <dbReference type="EMBL" id="MFD0999726.1"/>
    </source>
</evidence>
<dbReference type="Proteomes" id="UP001597112">
    <property type="component" value="Unassembled WGS sequence"/>
</dbReference>
<accession>A0ABW3K1L9</accession>
<feature type="non-terminal residue" evidence="1">
    <location>
        <position position="1"/>
    </location>
</feature>
<sequence>LTSNAFSQKKHQQVDLDWKIGKQEKLSYLTMMTNIDTSSIDLNFGSLNESFSDSTKTGIDEVKSIFKKINESLKSVDLVTTLSNKGSGIIDIAVVANLNKNTQLSLDTVDDVKKEIIARLQTMNQGVVLRGSVYQSGGIHSFWVKSNQKNLISIFFELPTKPVKIGDTWKLDVNLISNDQNFDCDSSYKFNEVKLIDIKKVNNENIAVVKYNIVEYVKGVFYTPSRSNNQGEKTETTMKFTHQAIAEFSIEKGRWISYDGLMTLVSSGILTANQKTKLTLLKV</sequence>
<organism evidence="1 2">
    <name type="scientific">Ohtaekwangia kribbensis</name>
    <dbReference type="NCBI Taxonomy" id="688913"/>
    <lineage>
        <taxon>Bacteria</taxon>
        <taxon>Pseudomonadati</taxon>
        <taxon>Bacteroidota</taxon>
        <taxon>Cytophagia</taxon>
        <taxon>Cytophagales</taxon>
        <taxon>Fulvivirgaceae</taxon>
        <taxon>Ohtaekwangia</taxon>
    </lineage>
</organism>
<proteinExistence type="predicted"/>
<evidence type="ECO:0000313" key="2">
    <source>
        <dbReference type="Proteomes" id="UP001597112"/>
    </source>
</evidence>